<dbReference type="EMBL" id="JAVDWH010000001">
    <property type="protein sequence ID" value="MDR7085164.1"/>
    <property type="molecule type" value="Genomic_DNA"/>
</dbReference>
<feature type="transmembrane region" description="Helical" evidence="1">
    <location>
        <begin position="232"/>
        <end position="257"/>
    </location>
</feature>
<gene>
    <name evidence="2" type="ORF">J2X11_000003</name>
</gene>
<evidence type="ECO:0008006" key="4">
    <source>
        <dbReference type="Google" id="ProtNLM"/>
    </source>
</evidence>
<reference evidence="2 3" key="1">
    <citation type="submission" date="2023-07" db="EMBL/GenBank/DDBJ databases">
        <title>Sorghum-associated microbial communities from plants grown in Nebraska, USA.</title>
        <authorList>
            <person name="Schachtman D."/>
        </authorList>
    </citation>
    <scope>NUCLEOTIDE SEQUENCE [LARGE SCALE GENOMIC DNA]</scope>
    <source>
        <strain evidence="2 3">BE248</strain>
    </source>
</reference>
<sequence length="308" mass="32669">MSELRRPPSVTMACIFIGLTSLIVFGSVTSALSNWGSIELQDGVRDVLDDPAFDGVDLTVSQAIEWLRRAAYAVVVLTIAGVVFAVFTTRGDRISRVSLTVMCGLAFVGFIGIGGLAGMLPAVLAVVCATQLWSPDSRAWFDAKNGVVRPAVPPVPGSPIAGPVAAPAVPLEQPKSVRIAGLVALIASWLVLMFSVYYALIYVTARDSYVDSLSKGSTKKMLDEYGIAPSDFVTWMFIFFVVCGVLAVLACTAAALMLRGVPRARTATIVLAAVSVPVSFVFVGVGWPWTAAAVFVLVQLRRRQPQGA</sequence>
<feature type="transmembrane region" description="Helical" evidence="1">
    <location>
        <begin position="12"/>
        <end position="32"/>
    </location>
</feature>
<dbReference type="RefSeq" id="WP_309964958.1">
    <property type="nucleotide sequence ID" value="NZ_JAVDWH010000001.1"/>
</dbReference>
<protein>
    <recommendedName>
        <fullName evidence="4">DUF4064 domain-containing protein</fullName>
    </recommendedName>
</protein>
<dbReference type="Proteomes" id="UP001257739">
    <property type="component" value="Unassembled WGS sequence"/>
</dbReference>
<name>A0ABU1UJ03_9ACTN</name>
<keyword evidence="1" id="KW-1133">Transmembrane helix</keyword>
<comment type="caution">
    <text evidence="2">The sequence shown here is derived from an EMBL/GenBank/DDBJ whole genome shotgun (WGS) entry which is preliminary data.</text>
</comment>
<evidence type="ECO:0000256" key="1">
    <source>
        <dbReference type="SAM" id="Phobius"/>
    </source>
</evidence>
<proteinExistence type="predicted"/>
<keyword evidence="3" id="KW-1185">Reference proteome</keyword>
<keyword evidence="1" id="KW-0472">Membrane</keyword>
<feature type="transmembrane region" description="Helical" evidence="1">
    <location>
        <begin position="269"/>
        <end position="298"/>
    </location>
</feature>
<accession>A0ABU1UJ03</accession>
<feature type="transmembrane region" description="Helical" evidence="1">
    <location>
        <begin position="179"/>
        <end position="205"/>
    </location>
</feature>
<organism evidence="2 3">
    <name type="scientific">Aeromicrobium panaciterrae</name>
    <dbReference type="NCBI Taxonomy" id="363861"/>
    <lineage>
        <taxon>Bacteria</taxon>
        <taxon>Bacillati</taxon>
        <taxon>Actinomycetota</taxon>
        <taxon>Actinomycetes</taxon>
        <taxon>Propionibacteriales</taxon>
        <taxon>Nocardioidaceae</taxon>
        <taxon>Aeromicrobium</taxon>
    </lineage>
</organism>
<keyword evidence="1" id="KW-0812">Transmembrane</keyword>
<evidence type="ECO:0000313" key="3">
    <source>
        <dbReference type="Proteomes" id="UP001257739"/>
    </source>
</evidence>
<feature type="transmembrane region" description="Helical" evidence="1">
    <location>
        <begin position="99"/>
        <end position="132"/>
    </location>
</feature>
<feature type="transmembrane region" description="Helical" evidence="1">
    <location>
        <begin position="70"/>
        <end position="87"/>
    </location>
</feature>
<evidence type="ECO:0000313" key="2">
    <source>
        <dbReference type="EMBL" id="MDR7085164.1"/>
    </source>
</evidence>